<dbReference type="Proteomes" id="UP000045706">
    <property type="component" value="Unassembled WGS sequence"/>
</dbReference>
<protein>
    <submittedName>
        <fullName evidence="3">Uncharacterized protein</fullName>
    </submittedName>
</protein>
<feature type="region of interest" description="Disordered" evidence="1">
    <location>
        <begin position="116"/>
        <end position="135"/>
    </location>
</feature>
<dbReference type="Proteomes" id="UP000044602">
    <property type="component" value="Unassembled WGS sequence"/>
</dbReference>
<feature type="region of interest" description="Disordered" evidence="1">
    <location>
        <begin position="293"/>
        <end position="327"/>
    </location>
</feature>
<keyword evidence="4" id="KW-1185">Reference proteome</keyword>
<accession>A0A0G4NLD5</accession>
<evidence type="ECO:0000256" key="1">
    <source>
        <dbReference type="SAM" id="MobiDB-lite"/>
    </source>
</evidence>
<feature type="compositionally biased region" description="Basic and acidic residues" evidence="1">
    <location>
        <begin position="311"/>
        <end position="324"/>
    </location>
</feature>
<dbReference type="EMBL" id="CVQI01036384">
    <property type="protein sequence ID" value="CRK47259.1"/>
    <property type="molecule type" value="Genomic_DNA"/>
</dbReference>
<evidence type="ECO:0000313" key="5">
    <source>
        <dbReference type="Proteomes" id="UP000045706"/>
    </source>
</evidence>
<evidence type="ECO:0000313" key="3">
    <source>
        <dbReference type="EMBL" id="CRK47259.1"/>
    </source>
</evidence>
<feature type="compositionally biased region" description="Basic residues" evidence="1">
    <location>
        <begin position="125"/>
        <end position="135"/>
    </location>
</feature>
<name>A0A0G4NLD5_VERLO</name>
<dbReference type="EMBL" id="CVQH01004002">
    <property type="protein sequence ID" value="CRK12748.1"/>
    <property type="molecule type" value="Genomic_DNA"/>
</dbReference>
<evidence type="ECO:0000313" key="4">
    <source>
        <dbReference type="Proteomes" id="UP000044602"/>
    </source>
</evidence>
<dbReference type="STRING" id="100787.A0A0G4NLD5"/>
<sequence length="373" mass="41049">MPAASALIVGHKPSKPAKWPTGDFAARKTLNNVTVMIKWHLLGKIEADEIISRRPVPARPRSKHWCRGIPSPDTLPTTNVHESSRAKIDDFHRQNLKARLASPGVATTLAADATVPTLPLQPPHHLSKGHFRPTHRSAPSEDAEFIFLHSTPCTINVPTFSHGRIRIPKPESILCADIMPDKTLDWTAFQVAILGGAGDLVSGGSDLTRRTDDDEFDDITAWFDDFGFESAGRLVRARQSAPAGLANMVHSSARTTGISSAPPYATCPDLELSIPVARDLQRGFVDEEAAGSPTLLRDQPGCQVRSSMSMRRSETDCSSDRDSEMWSPPQSPMIDLTFLGHGDHQDFVLMGYNLGHDLNDFLRWESHQTCGWR</sequence>
<proteinExistence type="predicted"/>
<evidence type="ECO:0000313" key="2">
    <source>
        <dbReference type="EMBL" id="CRK12748.1"/>
    </source>
</evidence>
<feature type="region of interest" description="Disordered" evidence="1">
    <location>
        <begin position="61"/>
        <end position="80"/>
    </location>
</feature>
<reference evidence="4 5" key="1">
    <citation type="submission" date="2015-05" db="EMBL/GenBank/DDBJ databases">
        <authorList>
            <person name="Fogelqvist Johan"/>
        </authorList>
    </citation>
    <scope>NUCLEOTIDE SEQUENCE [LARGE SCALE GENOMIC DNA]</scope>
    <source>
        <strain evidence="2">VL1</strain>
        <strain evidence="3">VL2</strain>
    </source>
</reference>
<organism evidence="3 5">
    <name type="scientific">Verticillium longisporum</name>
    <name type="common">Verticillium dahliae var. longisporum</name>
    <dbReference type="NCBI Taxonomy" id="100787"/>
    <lineage>
        <taxon>Eukaryota</taxon>
        <taxon>Fungi</taxon>
        <taxon>Dikarya</taxon>
        <taxon>Ascomycota</taxon>
        <taxon>Pezizomycotina</taxon>
        <taxon>Sordariomycetes</taxon>
        <taxon>Hypocreomycetidae</taxon>
        <taxon>Glomerellales</taxon>
        <taxon>Plectosphaerellaceae</taxon>
        <taxon>Verticillium</taxon>
    </lineage>
</organism>
<gene>
    <name evidence="2" type="ORF">BN1708_010593</name>
    <name evidence="3" type="ORF">BN1723_007436</name>
</gene>
<dbReference type="AlphaFoldDB" id="A0A0G4NLD5"/>